<evidence type="ECO:0000259" key="2">
    <source>
        <dbReference type="Pfam" id="PF13340"/>
    </source>
</evidence>
<evidence type="ECO:0000313" key="6">
    <source>
        <dbReference type="Proteomes" id="UP000076959"/>
    </source>
</evidence>
<evidence type="ECO:0000313" key="5">
    <source>
        <dbReference type="EMBL" id="OAF14995.1"/>
    </source>
</evidence>
<keyword evidence="6" id="KW-1185">Reference proteome</keyword>
<dbReference type="NCBIfam" id="NF033580">
    <property type="entry name" value="transpos_IS5_3"/>
    <property type="match status" value="1"/>
</dbReference>
<dbReference type="InterPro" id="IPR052909">
    <property type="entry name" value="Transposase_6_like"/>
</dbReference>
<dbReference type="EMBL" id="LUUB01000120">
    <property type="protein sequence ID" value="OAE98914.1"/>
    <property type="molecule type" value="Genomic_DNA"/>
</dbReference>
<feature type="domain" description="Insertion element IS402-like" evidence="2">
    <location>
        <begin position="8"/>
        <end position="79"/>
    </location>
</feature>
<dbReference type="Pfam" id="PF13340">
    <property type="entry name" value="DUF4096"/>
    <property type="match status" value="1"/>
</dbReference>
<feature type="region of interest" description="Disordered" evidence="1">
    <location>
        <begin position="102"/>
        <end position="130"/>
    </location>
</feature>
<accession>A0A176Y9T2</accession>
<dbReference type="InterPro" id="IPR025161">
    <property type="entry name" value="IS402-like_dom"/>
</dbReference>
<dbReference type="EMBL" id="LUUB01000119">
    <property type="protein sequence ID" value="OAE99587.1"/>
    <property type="molecule type" value="Genomic_DNA"/>
</dbReference>
<comment type="caution">
    <text evidence="3">The sequence shown here is derived from an EMBL/GenBank/DDBJ whole genome shotgun (WGS) entry which is preliminary data.</text>
</comment>
<dbReference type="Proteomes" id="UP000076959">
    <property type="component" value="Unassembled WGS sequence"/>
</dbReference>
<dbReference type="AlphaFoldDB" id="A0A176Y9T2"/>
<gene>
    <name evidence="4" type="ORF">AYJ54_33045</name>
    <name evidence="3" type="ORF">AYJ54_33170</name>
    <name evidence="5" type="ORF">AYJ54_41275</name>
</gene>
<organism evidence="3 6">
    <name type="scientific">Bradyrhizobium centrolobii</name>
    <dbReference type="NCBI Taxonomy" id="1505087"/>
    <lineage>
        <taxon>Bacteria</taxon>
        <taxon>Pseudomonadati</taxon>
        <taxon>Pseudomonadota</taxon>
        <taxon>Alphaproteobacteria</taxon>
        <taxon>Hyphomicrobiales</taxon>
        <taxon>Nitrobacteraceae</taxon>
        <taxon>Bradyrhizobium</taxon>
    </lineage>
</organism>
<dbReference type="EMBL" id="LUUB01000026">
    <property type="protein sequence ID" value="OAF14995.1"/>
    <property type="molecule type" value="Genomic_DNA"/>
</dbReference>
<evidence type="ECO:0000313" key="4">
    <source>
        <dbReference type="EMBL" id="OAE99587.1"/>
    </source>
</evidence>
<sequence length="130" mass="14617">MGKQLYWLSESEWKRIEPLLPRGRRGAHRVDDRRVISGIMHMLRSGARWRDCPPDYGPYTTIYNRFNRWSRQGVWSNIFYALTGSTGRVGTMSIDATHIKAHRSAAGAKGGTSSRRSAARAAGAPPKSTR</sequence>
<proteinExistence type="predicted"/>
<name>A0A176Y9T2_9BRAD</name>
<dbReference type="PANTHER" id="PTHR46637:SF1">
    <property type="entry name" value="BLL5188 PROTEIN"/>
    <property type="match status" value="1"/>
</dbReference>
<reference evidence="3 6" key="1">
    <citation type="submission" date="2016-03" db="EMBL/GenBank/DDBJ databases">
        <title>Draft Genome Sequence of the Strain BR 10245 (Bradyrhizobium sp.) isolated from nodules of Centrolobium paraense.</title>
        <authorList>
            <person name="Simoes-Araujo J.L.Sr."/>
            <person name="Barauna A.C."/>
            <person name="Silva K."/>
            <person name="Zilli J.E."/>
        </authorList>
    </citation>
    <scope>NUCLEOTIDE SEQUENCE [LARGE SCALE GENOMIC DNA]</scope>
    <source>
        <strain evidence="3 6">BR 10245</strain>
    </source>
</reference>
<evidence type="ECO:0000313" key="3">
    <source>
        <dbReference type="EMBL" id="OAE98914.1"/>
    </source>
</evidence>
<evidence type="ECO:0000256" key="1">
    <source>
        <dbReference type="SAM" id="MobiDB-lite"/>
    </source>
</evidence>
<protein>
    <submittedName>
        <fullName evidence="3">Transposase</fullName>
    </submittedName>
</protein>
<feature type="compositionally biased region" description="Low complexity" evidence="1">
    <location>
        <begin position="104"/>
        <end position="124"/>
    </location>
</feature>
<dbReference type="PANTHER" id="PTHR46637">
    <property type="entry name" value="TIS1421-TRANSPOSASE PROTEIN A"/>
    <property type="match status" value="1"/>
</dbReference>